<name>A0A8J6E993_9EUKA</name>
<sequence length="77" mass="8628">MAYSARHKIQKYKNAIKADSLNFLKEIAAMAGSSSRYLSQSPSRWDIHRLKFDIAVTLADGNCRLYNDSNGATDPSF</sequence>
<dbReference type="Proteomes" id="UP000717585">
    <property type="component" value="Unassembled WGS sequence"/>
</dbReference>
<evidence type="ECO:0000313" key="1">
    <source>
        <dbReference type="EMBL" id="KAG9392995.1"/>
    </source>
</evidence>
<accession>A0A8J6E993</accession>
<dbReference type="AlphaFoldDB" id="A0A8J6E993"/>
<evidence type="ECO:0000313" key="2">
    <source>
        <dbReference type="Proteomes" id="UP000717585"/>
    </source>
</evidence>
<protein>
    <submittedName>
        <fullName evidence="1">Uncharacterized protein</fullName>
    </submittedName>
</protein>
<comment type="caution">
    <text evidence="1">The sequence shown here is derived from an EMBL/GenBank/DDBJ whole genome shotgun (WGS) entry which is preliminary data.</text>
</comment>
<reference evidence="1" key="1">
    <citation type="submission" date="2021-05" db="EMBL/GenBank/DDBJ databases">
        <title>A free-living protist that lacks canonical eukaryotic 1 DNA replication and segregation systems.</title>
        <authorList>
            <person name="Salas-Leiva D.E."/>
            <person name="Tromer E.C."/>
            <person name="Curtis B.A."/>
            <person name="Jerlstrom-Hultqvist J."/>
            <person name="Kolisko M."/>
            <person name="Yi Z."/>
            <person name="Salas-Leiva J.S."/>
            <person name="Gallot-Lavallee L."/>
            <person name="Kops G.J.P.L."/>
            <person name="Archibald J.M."/>
            <person name="Simpson A.G.B."/>
            <person name="Roger A.J."/>
        </authorList>
    </citation>
    <scope>NUCLEOTIDE SEQUENCE</scope>
    <source>
        <strain evidence="1">BICM</strain>
    </source>
</reference>
<keyword evidence="2" id="KW-1185">Reference proteome</keyword>
<dbReference type="EMBL" id="JAHDYR010000028">
    <property type="protein sequence ID" value="KAG9392995.1"/>
    <property type="molecule type" value="Genomic_DNA"/>
</dbReference>
<proteinExistence type="predicted"/>
<organism evidence="1 2">
    <name type="scientific">Carpediemonas membranifera</name>
    <dbReference type="NCBI Taxonomy" id="201153"/>
    <lineage>
        <taxon>Eukaryota</taxon>
        <taxon>Metamonada</taxon>
        <taxon>Carpediemonas-like organisms</taxon>
        <taxon>Carpediemonas</taxon>
    </lineage>
</organism>
<gene>
    <name evidence="1" type="ORF">J8273_5590</name>
</gene>